<organism evidence="2 3">
    <name type="scientific">Candidatus Fimenecus excrementigallinarum</name>
    <dbReference type="NCBI Taxonomy" id="2840816"/>
    <lineage>
        <taxon>Bacteria</taxon>
        <taxon>Bacillati</taxon>
        <taxon>Bacillota</taxon>
        <taxon>Clostridia</taxon>
        <taxon>Candidatus Fimenecus</taxon>
    </lineage>
</organism>
<dbReference type="InterPro" id="IPR045525">
    <property type="entry name" value="DUF6472"/>
</dbReference>
<protein>
    <recommendedName>
        <fullName evidence="1">DUF6472 domain-containing protein</fullName>
    </recommendedName>
</protein>
<comment type="caution">
    <text evidence="2">The sequence shown here is derived from an EMBL/GenBank/DDBJ whole genome shotgun (WGS) entry which is preliminary data.</text>
</comment>
<feature type="domain" description="DUF6472" evidence="1">
    <location>
        <begin position="11"/>
        <end position="65"/>
    </location>
</feature>
<dbReference type="EMBL" id="DVMW01000049">
    <property type="protein sequence ID" value="HIU36630.1"/>
    <property type="molecule type" value="Genomic_DNA"/>
</dbReference>
<proteinExistence type="predicted"/>
<name>A0A9D1IGS0_9FIRM</name>
<dbReference type="Proteomes" id="UP000824071">
    <property type="component" value="Unassembled WGS sequence"/>
</dbReference>
<evidence type="ECO:0000313" key="3">
    <source>
        <dbReference type="Proteomes" id="UP000824071"/>
    </source>
</evidence>
<evidence type="ECO:0000259" key="1">
    <source>
        <dbReference type="Pfam" id="PF20076"/>
    </source>
</evidence>
<gene>
    <name evidence="2" type="ORF">IAC53_08510</name>
</gene>
<reference evidence="2" key="2">
    <citation type="journal article" date="2021" name="PeerJ">
        <title>Extensive microbial diversity within the chicken gut microbiome revealed by metagenomics and culture.</title>
        <authorList>
            <person name="Gilroy R."/>
            <person name="Ravi A."/>
            <person name="Getino M."/>
            <person name="Pursley I."/>
            <person name="Horton D.L."/>
            <person name="Alikhan N.F."/>
            <person name="Baker D."/>
            <person name="Gharbi K."/>
            <person name="Hall N."/>
            <person name="Watson M."/>
            <person name="Adriaenssens E.M."/>
            <person name="Foster-Nyarko E."/>
            <person name="Jarju S."/>
            <person name="Secka A."/>
            <person name="Antonio M."/>
            <person name="Oren A."/>
            <person name="Chaudhuri R.R."/>
            <person name="La Ragione R."/>
            <person name="Hildebrand F."/>
            <person name="Pallen M.J."/>
        </authorList>
    </citation>
    <scope>NUCLEOTIDE SEQUENCE</scope>
    <source>
        <strain evidence="2">ChiGjej1B1-19959</strain>
    </source>
</reference>
<dbReference type="Pfam" id="PF20076">
    <property type="entry name" value="DUF6472"/>
    <property type="match status" value="1"/>
</dbReference>
<dbReference type="AlphaFoldDB" id="A0A9D1IGS0"/>
<accession>A0A9D1IGS0</accession>
<sequence>MSTPEKKTPQSRCDMCMYYDYDDETEQYVCVLDLDEDELEAFLSYQTQNCPYFRFYEEYKLVERQN</sequence>
<reference evidence="2" key="1">
    <citation type="submission" date="2020-10" db="EMBL/GenBank/DDBJ databases">
        <authorList>
            <person name="Gilroy R."/>
        </authorList>
    </citation>
    <scope>NUCLEOTIDE SEQUENCE</scope>
    <source>
        <strain evidence="2">ChiGjej1B1-19959</strain>
    </source>
</reference>
<evidence type="ECO:0000313" key="2">
    <source>
        <dbReference type="EMBL" id="HIU36630.1"/>
    </source>
</evidence>